<dbReference type="Pfam" id="PF01807">
    <property type="entry name" value="Zn_ribbon_DnaG"/>
    <property type="match status" value="1"/>
</dbReference>
<dbReference type="GO" id="GO:0003677">
    <property type="term" value="F:DNA binding"/>
    <property type="evidence" value="ECO:0007669"/>
    <property type="project" value="UniProtKB-KW"/>
</dbReference>
<dbReference type="GO" id="GO:1990077">
    <property type="term" value="C:primosome complex"/>
    <property type="evidence" value="ECO:0007669"/>
    <property type="project" value="UniProtKB-KW"/>
</dbReference>
<dbReference type="Gene3D" id="3.90.580.10">
    <property type="entry name" value="Zinc finger, CHC2-type domain"/>
    <property type="match status" value="1"/>
</dbReference>
<comment type="catalytic activity">
    <reaction evidence="12">
        <text>ssDNA + n NTP = ssDNA/pppN(pN)n-1 hybrid + (n-1) diphosphate.</text>
        <dbReference type="EC" id="2.7.7.101"/>
    </reaction>
</comment>
<dbReference type="RefSeq" id="WP_226392531.1">
    <property type="nucleotide sequence ID" value="NZ_JADCKB010000009.1"/>
</dbReference>
<evidence type="ECO:0000256" key="12">
    <source>
        <dbReference type="HAMAP-Rule" id="MF_00974"/>
    </source>
</evidence>
<keyword evidence="9" id="KW-0460">Magnesium</keyword>
<evidence type="ECO:0000256" key="6">
    <source>
        <dbReference type="ARBA" id="ARBA00022723"/>
    </source>
</evidence>
<dbReference type="GO" id="GO:0000428">
    <property type="term" value="C:DNA-directed RNA polymerase complex"/>
    <property type="evidence" value="ECO:0007669"/>
    <property type="project" value="UniProtKB-KW"/>
</dbReference>
<keyword evidence="3 12" id="KW-0808">Transferase</keyword>
<organism evidence="16 17">
    <name type="scientific">Ructibacterium gallinarum</name>
    <dbReference type="NCBI Taxonomy" id="2779355"/>
    <lineage>
        <taxon>Bacteria</taxon>
        <taxon>Bacillati</taxon>
        <taxon>Bacillota</taxon>
        <taxon>Clostridia</taxon>
        <taxon>Eubacteriales</taxon>
        <taxon>Oscillospiraceae</taxon>
        <taxon>Ructibacterium</taxon>
    </lineage>
</organism>
<evidence type="ECO:0000256" key="10">
    <source>
        <dbReference type="ARBA" id="ARBA00023125"/>
    </source>
</evidence>
<keyword evidence="4 12" id="KW-0548">Nucleotidyltransferase</keyword>
<keyword evidence="17" id="KW-1185">Reference proteome</keyword>
<protein>
    <recommendedName>
        <fullName evidence="12 13">DNA primase</fullName>
        <ecNumber evidence="12">2.7.7.101</ecNumber>
    </recommendedName>
</protein>
<evidence type="ECO:0000256" key="1">
    <source>
        <dbReference type="ARBA" id="ARBA00022478"/>
    </source>
</evidence>
<dbReference type="PIRSF" id="PIRSF002811">
    <property type="entry name" value="DnaG"/>
    <property type="match status" value="1"/>
</dbReference>
<dbReference type="PANTHER" id="PTHR30313:SF2">
    <property type="entry name" value="DNA PRIMASE"/>
    <property type="match status" value="1"/>
</dbReference>
<dbReference type="InterPro" id="IPR034151">
    <property type="entry name" value="TOPRIM_DnaG_bac"/>
</dbReference>
<dbReference type="FunFam" id="3.90.580.10:FF:000001">
    <property type="entry name" value="DNA primase"/>
    <property type="match status" value="1"/>
</dbReference>
<evidence type="ECO:0000256" key="9">
    <source>
        <dbReference type="ARBA" id="ARBA00022842"/>
    </source>
</evidence>
<reference evidence="16" key="1">
    <citation type="submission" date="2020-10" db="EMBL/GenBank/DDBJ databases">
        <title>ChiBAC.</title>
        <authorList>
            <person name="Zenner C."/>
            <person name="Hitch T.C.A."/>
            <person name="Clavel T."/>
        </authorList>
    </citation>
    <scope>NUCLEOTIDE SEQUENCE</scope>
    <source>
        <strain evidence="16">DSM 107454</strain>
    </source>
</reference>
<dbReference type="InterPro" id="IPR050219">
    <property type="entry name" value="DnaG_primase"/>
</dbReference>
<evidence type="ECO:0000256" key="7">
    <source>
        <dbReference type="ARBA" id="ARBA00022771"/>
    </source>
</evidence>
<evidence type="ECO:0000256" key="5">
    <source>
        <dbReference type="ARBA" id="ARBA00022705"/>
    </source>
</evidence>
<keyword evidence="11 12" id="KW-0804">Transcription</keyword>
<comment type="cofactor">
    <cofactor evidence="13 14">
        <name>Zn(2+)</name>
        <dbReference type="ChEBI" id="CHEBI:29105"/>
    </cofactor>
    <text evidence="13 14">Binds 1 zinc ion per monomer.</text>
</comment>
<dbReference type="Proteomes" id="UP000806542">
    <property type="component" value="Unassembled WGS sequence"/>
</dbReference>
<proteinExistence type="inferred from homology"/>
<evidence type="ECO:0000256" key="3">
    <source>
        <dbReference type="ARBA" id="ARBA00022679"/>
    </source>
</evidence>
<dbReference type="FunFam" id="3.90.980.10:FF:000001">
    <property type="entry name" value="DNA primase"/>
    <property type="match status" value="1"/>
</dbReference>
<dbReference type="InterPro" id="IPR013264">
    <property type="entry name" value="DNAG_N"/>
</dbReference>
<dbReference type="Pfam" id="PF10410">
    <property type="entry name" value="DnaB_bind"/>
    <property type="match status" value="1"/>
</dbReference>
<keyword evidence="10 12" id="KW-0238">DNA-binding</keyword>
<dbReference type="GO" id="GO:0003899">
    <property type="term" value="F:DNA-directed RNA polymerase activity"/>
    <property type="evidence" value="ECO:0007669"/>
    <property type="project" value="UniProtKB-UniRule"/>
</dbReference>
<sequence>MASQDFQDFIDEVLQRNDIVEIISGYTRLKRVGNRYAALCPLHNDKKSPSLSVAPDKQLFHCFGCGAGGNAIHFIMAIEHLDFMDALKYLAERAHLSMPEPGSPADRQKREETADKKKRIYEINAEAGRYFYRCLAGEGGKVAYAYLKERGISNATIKKFGLGFAPEGWTGLLQYLTQKGYKEHDIYEAGLAKARDNGTYYDAFYDGRVMFPIINVQGNIIGFGGRIITENSNTGKYLNTPETLVFKKKENLFGLNFAKNDNSGKLLLMEGYMDVISLHQAGIGNAVASLGTAFTPEQARLIKRYANKVVLCYDADQAGRKAAVRAGAILTDEDMKTRVLTITDGKDPDEFIKARGPEMFQILVESAKPLLTFRIDEIKKKYDLEDTEQILEFSEEAATLLADVKNPVEQELYIKRVAQESGLAPDTLAARVKVLQRKQVKTEMQREERRERREFEQRTGGRRDLEEMKLKNAQRLLLNFMSEPVVLKKVQEAGIVPEDFYDGLYRTLAQEMYEAAKDGTADIHALLARFPDAKVGAVAAILLDDKNTAHKEQAYLQPLAIMLEVKRRNAEAKLLEQGDLNALDKMLKEKKQDKRRNRRG</sequence>
<keyword evidence="5 12" id="KW-0235">DNA replication</keyword>
<comment type="function">
    <text evidence="12 13">RNA polymerase that catalyzes the synthesis of short RNA molecules used as primers for DNA polymerase during DNA replication.</text>
</comment>
<keyword evidence="1 12" id="KW-0240">DNA-directed RNA polymerase</keyword>
<keyword evidence="6 13" id="KW-0479">Metal-binding</keyword>
<dbReference type="InterPro" id="IPR036977">
    <property type="entry name" value="DNA_primase_Znf_CHC2"/>
</dbReference>
<dbReference type="SUPFAM" id="SSF57783">
    <property type="entry name" value="Zinc beta-ribbon"/>
    <property type="match status" value="1"/>
</dbReference>
<evidence type="ECO:0000256" key="11">
    <source>
        <dbReference type="ARBA" id="ARBA00023163"/>
    </source>
</evidence>
<dbReference type="SUPFAM" id="SSF56731">
    <property type="entry name" value="DNA primase core"/>
    <property type="match status" value="1"/>
</dbReference>
<keyword evidence="2 12" id="KW-0639">Primosome</keyword>
<dbReference type="InterPro" id="IPR030846">
    <property type="entry name" value="DnaG_bac"/>
</dbReference>
<dbReference type="AlphaFoldDB" id="A0A9D5LZS0"/>
<evidence type="ECO:0000256" key="4">
    <source>
        <dbReference type="ARBA" id="ARBA00022695"/>
    </source>
</evidence>
<accession>A0A9D5LZS0</accession>
<evidence type="ECO:0000256" key="14">
    <source>
        <dbReference type="PIRSR" id="PIRSR002811-1"/>
    </source>
</evidence>
<dbReference type="InterPro" id="IPR019475">
    <property type="entry name" value="DNA_primase_DnaB-bd"/>
</dbReference>
<feature type="zinc finger region" description="CHC2-type" evidence="14">
    <location>
        <begin position="40"/>
        <end position="65"/>
    </location>
</feature>
<dbReference type="InterPro" id="IPR002694">
    <property type="entry name" value="Znf_CHC2"/>
</dbReference>
<dbReference type="InterPro" id="IPR006295">
    <property type="entry name" value="DNA_primase_DnaG"/>
</dbReference>
<evidence type="ECO:0000313" key="17">
    <source>
        <dbReference type="Proteomes" id="UP000806542"/>
    </source>
</evidence>
<dbReference type="Gene3D" id="3.90.980.10">
    <property type="entry name" value="DNA primase, catalytic core, N-terminal domain"/>
    <property type="match status" value="1"/>
</dbReference>
<dbReference type="InterPro" id="IPR006171">
    <property type="entry name" value="TOPRIM_dom"/>
</dbReference>
<dbReference type="PROSITE" id="PS50880">
    <property type="entry name" value="TOPRIM"/>
    <property type="match status" value="1"/>
</dbReference>
<evidence type="ECO:0000313" key="16">
    <source>
        <dbReference type="EMBL" id="MBE5039982.1"/>
    </source>
</evidence>
<evidence type="ECO:0000259" key="15">
    <source>
        <dbReference type="PROSITE" id="PS50880"/>
    </source>
</evidence>
<dbReference type="NCBIfam" id="TIGR01391">
    <property type="entry name" value="dnaG"/>
    <property type="match status" value="1"/>
</dbReference>
<dbReference type="CDD" id="cd03364">
    <property type="entry name" value="TOPRIM_DnaG_primases"/>
    <property type="match status" value="1"/>
</dbReference>
<gene>
    <name evidence="12" type="primary">dnaG</name>
    <name evidence="16" type="ORF">INF28_05830</name>
</gene>
<evidence type="ECO:0000256" key="2">
    <source>
        <dbReference type="ARBA" id="ARBA00022515"/>
    </source>
</evidence>
<dbReference type="SMART" id="SM00400">
    <property type="entry name" value="ZnF_CHCC"/>
    <property type="match status" value="1"/>
</dbReference>
<dbReference type="EMBL" id="JADCKB010000009">
    <property type="protein sequence ID" value="MBE5039982.1"/>
    <property type="molecule type" value="Genomic_DNA"/>
</dbReference>
<dbReference type="GO" id="GO:0005737">
    <property type="term" value="C:cytoplasm"/>
    <property type="evidence" value="ECO:0007669"/>
    <property type="project" value="TreeGrafter"/>
</dbReference>
<dbReference type="PANTHER" id="PTHR30313">
    <property type="entry name" value="DNA PRIMASE"/>
    <property type="match status" value="1"/>
</dbReference>
<dbReference type="Pfam" id="PF13155">
    <property type="entry name" value="Toprim_2"/>
    <property type="match status" value="1"/>
</dbReference>
<comment type="subunit">
    <text evidence="12">Monomer. Interacts with DnaB.</text>
</comment>
<evidence type="ECO:0000256" key="8">
    <source>
        <dbReference type="ARBA" id="ARBA00022833"/>
    </source>
</evidence>
<dbReference type="HAMAP" id="MF_00974">
    <property type="entry name" value="DNA_primase_DnaG"/>
    <property type="match status" value="1"/>
</dbReference>
<keyword evidence="8 13" id="KW-0862">Zinc</keyword>
<comment type="caution">
    <text evidence="12">Lacks conserved residue(s) required for the propagation of feature annotation.</text>
</comment>
<dbReference type="GO" id="GO:0008270">
    <property type="term" value="F:zinc ion binding"/>
    <property type="evidence" value="ECO:0007669"/>
    <property type="project" value="UniProtKB-KW"/>
</dbReference>
<dbReference type="InterPro" id="IPR037068">
    <property type="entry name" value="DNA_primase_core_N_sf"/>
</dbReference>
<comment type="caution">
    <text evidence="16">The sequence shown here is derived from an EMBL/GenBank/DDBJ whole genome shotgun (WGS) entry which is preliminary data.</text>
</comment>
<dbReference type="GO" id="GO:0006269">
    <property type="term" value="P:DNA replication, synthesis of primer"/>
    <property type="evidence" value="ECO:0007669"/>
    <property type="project" value="UniProtKB-UniRule"/>
</dbReference>
<keyword evidence="7 14" id="KW-0863">Zinc-finger</keyword>
<dbReference type="Pfam" id="PF08275">
    <property type="entry name" value="DNAG_N"/>
    <property type="match status" value="1"/>
</dbReference>
<dbReference type="FunFam" id="3.40.1360.10:FF:000002">
    <property type="entry name" value="DNA primase"/>
    <property type="match status" value="1"/>
</dbReference>
<name>A0A9D5LZS0_9FIRM</name>
<dbReference type="SMART" id="SM00493">
    <property type="entry name" value="TOPRIM"/>
    <property type="match status" value="1"/>
</dbReference>
<feature type="domain" description="Toprim" evidence="15">
    <location>
        <begin position="264"/>
        <end position="345"/>
    </location>
</feature>
<evidence type="ECO:0000256" key="13">
    <source>
        <dbReference type="PIRNR" id="PIRNR002811"/>
    </source>
</evidence>
<comment type="similarity">
    <text evidence="12 13">Belongs to the DnaG primase family.</text>
</comment>
<dbReference type="EC" id="2.7.7.101" evidence="12"/>
<dbReference type="Gene3D" id="3.40.1360.10">
    <property type="match status" value="1"/>
</dbReference>